<dbReference type="InterPro" id="IPR010961">
    <property type="entry name" value="4pyrrol_synth_NH2levulA_synth"/>
</dbReference>
<evidence type="ECO:0000256" key="1">
    <source>
        <dbReference type="ARBA" id="ARBA00001933"/>
    </source>
</evidence>
<sequence length="506" mass="55285">MTVLTSCLWATRPSSLSRRTNAIAHLRNLATVPSTNTVTSSFPYDQHFQGLVDQKKSDQSYRYFRNINRLAREFPYAVTPDGNTKIDVWCSNDVLGMGGHPAVIKKMHAVLDQHGACSGGSRNIAGHNQHAVALEEALAHLHSKQAALYFNSGYLANLGALTVLGSHLPGCVILSDELNHASLIDGIRNSKADKVIWRHNDVQDLEAKLAALPRHVPKIIAFESVYSMCGTIAPVAEICDLAERYGAITFVDEVHALGLYGPRGAGIAEHLDATLQLTGQPRGSILDRVHIVSGGLGKGIGGMGGYIAGPTALVDVVRSFARGFIFTTSQPPSVMAGAKKSIEVLSQTPNTRRQLHHNVISVKRLLREHGLPVLPNQSHIVPLMIGDAEKSRQVADILFNEYRIYAQPINAPSVAIGAERLRIAPTSSHTPAQQKHLLQALKEIWGRLGLRTLQEWERDSEGRLKPEWNPEQSQPLWTETTLEAEPLNAALLPSVERTLEDTRVGV</sequence>
<dbReference type="InterPro" id="IPR015421">
    <property type="entry name" value="PyrdxlP-dep_Trfase_major"/>
</dbReference>
<dbReference type="InterPro" id="IPR015424">
    <property type="entry name" value="PyrdxlP-dep_Trfase"/>
</dbReference>
<evidence type="ECO:0000313" key="8">
    <source>
        <dbReference type="Proteomes" id="UP001338125"/>
    </source>
</evidence>
<dbReference type="Proteomes" id="UP001338125">
    <property type="component" value="Unassembled WGS sequence"/>
</dbReference>
<keyword evidence="3 5" id="KW-0808">Transferase</keyword>
<dbReference type="SUPFAM" id="SSF53383">
    <property type="entry name" value="PLP-dependent transferases"/>
    <property type="match status" value="1"/>
</dbReference>
<comment type="cofactor">
    <cofactor evidence="1 5">
        <name>pyridoxal 5'-phosphate</name>
        <dbReference type="ChEBI" id="CHEBI:597326"/>
    </cofactor>
</comment>
<dbReference type="NCBIfam" id="TIGR01821">
    <property type="entry name" value="5aminolev_synth"/>
    <property type="match status" value="1"/>
</dbReference>
<protein>
    <recommendedName>
        <fullName evidence="5">5-aminolevulinate synthase</fullName>
        <ecNumber evidence="5">2.3.1.37</ecNumber>
    </recommendedName>
    <alternativeName>
        <fullName evidence="5">5-aminolevulinic acid synthase</fullName>
    </alternativeName>
    <alternativeName>
        <fullName evidence="5">Delta-ALA synthase</fullName>
    </alternativeName>
    <alternativeName>
        <fullName evidence="5">Delta-aminolevulinate synthase</fullName>
    </alternativeName>
</protein>
<comment type="caution">
    <text evidence="7">The sequence shown here is derived from an EMBL/GenBank/DDBJ whole genome shotgun (WGS) entry which is preliminary data.</text>
</comment>
<dbReference type="InterPro" id="IPR004839">
    <property type="entry name" value="Aminotransferase_I/II_large"/>
</dbReference>
<keyword evidence="5" id="KW-0663">Pyridoxal phosphate</keyword>
<comment type="similarity">
    <text evidence="2 5">Belongs to the class-II pyridoxal-phosphate-dependent aminotransferase family.</text>
</comment>
<evidence type="ECO:0000259" key="6">
    <source>
        <dbReference type="Pfam" id="PF00155"/>
    </source>
</evidence>
<evidence type="ECO:0000313" key="7">
    <source>
        <dbReference type="EMBL" id="KAK5998043.1"/>
    </source>
</evidence>
<dbReference type="Gene3D" id="3.90.1150.10">
    <property type="entry name" value="Aspartate Aminotransferase, domain 1"/>
    <property type="match status" value="1"/>
</dbReference>
<dbReference type="EC" id="2.3.1.37" evidence="5"/>
<keyword evidence="8" id="KW-1185">Reference proteome</keyword>
<name>A0ABR0T105_9HYPO</name>
<evidence type="ECO:0000256" key="3">
    <source>
        <dbReference type="ARBA" id="ARBA00022679"/>
    </source>
</evidence>
<reference evidence="7 8" key="1">
    <citation type="submission" date="2024-01" db="EMBL/GenBank/DDBJ databases">
        <title>Complete genome of Cladobotryum mycophilum ATHUM6906.</title>
        <authorList>
            <person name="Christinaki A.C."/>
            <person name="Myridakis A.I."/>
            <person name="Kouvelis V.N."/>
        </authorList>
    </citation>
    <scope>NUCLEOTIDE SEQUENCE [LARGE SCALE GENOMIC DNA]</scope>
    <source>
        <strain evidence="7 8">ATHUM6906</strain>
    </source>
</reference>
<organism evidence="7 8">
    <name type="scientific">Cladobotryum mycophilum</name>
    <dbReference type="NCBI Taxonomy" id="491253"/>
    <lineage>
        <taxon>Eukaryota</taxon>
        <taxon>Fungi</taxon>
        <taxon>Dikarya</taxon>
        <taxon>Ascomycota</taxon>
        <taxon>Pezizomycotina</taxon>
        <taxon>Sordariomycetes</taxon>
        <taxon>Hypocreomycetidae</taxon>
        <taxon>Hypocreales</taxon>
        <taxon>Hypocreaceae</taxon>
        <taxon>Cladobotryum</taxon>
    </lineage>
</organism>
<dbReference type="Gene3D" id="3.40.640.10">
    <property type="entry name" value="Type I PLP-dependent aspartate aminotransferase-like (Major domain)"/>
    <property type="match status" value="1"/>
</dbReference>
<dbReference type="Pfam" id="PF00155">
    <property type="entry name" value="Aminotran_1_2"/>
    <property type="match status" value="1"/>
</dbReference>
<comment type="pathway">
    <text evidence="5">Porphyrin-containing compound metabolism; protoporphyrin-IX biosynthesis; 5-aminolevulinate from glycine: step 1/1.</text>
</comment>
<keyword evidence="5" id="KW-0496">Mitochondrion</keyword>
<gene>
    <name evidence="7" type="ORF">PT974_00413</name>
</gene>
<comment type="catalytic activity">
    <reaction evidence="5">
        <text>succinyl-CoA + glycine + H(+) = 5-aminolevulinate + CO2 + CoA</text>
        <dbReference type="Rhea" id="RHEA:12921"/>
        <dbReference type="ChEBI" id="CHEBI:15378"/>
        <dbReference type="ChEBI" id="CHEBI:16526"/>
        <dbReference type="ChEBI" id="CHEBI:57287"/>
        <dbReference type="ChEBI" id="CHEBI:57292"/>
        <dbReference type="ChEBI" id="CHEBI:57305"/>
        <dbReference type="ChEBI" id="CHEBI:356416"/>
        <dbReference type="EC" id="2.3.1.37"/>
    </reaction>
</comment>
<dbReference type="PANTHER" id="PTHR13693">
    <property type="entry name" value="CLASS II AMINOTRANSFERASE/8-AMINO-7-OXONONANOATE SYNTHASE"/>
    <property type="match status" value="1"/>
</dbReference>
<keyword evidence="5" id="KW-0350">Heme biosynthesis</keyword>
<proteinExistence type="inferred from homology"/>
<dbReference type="InterPro" id="IPR050087">
    <property type="entry name" value="AON_synthase_class-II"/>
</dbReference>
<dbReference type="EMBL" id="JAVFKD010000001">
    <property type="protein sequence ID" value="KAK5998043.1"/>
    <property type="molecule type" value="Genomic_DNA"/>
</dbReference>
<dbReference type="CDD" id="cd06454">
    <property type="entry name" value="KBL_like"/>
    <property type="match status" value="1"/>
</dbReference>
<evidence type="ECO:0000256" key="2">
    <source>
        <dbReference type="ARBA" id="ARBA00008392"/>
    </source>
</evidence>
<evidence type="ECO:0000256" key="5">
    <source>
        <dbReference type="RuleBase" id="RU910713"/>
    </source>
</evidence>
<comment type="subcellular location">
    <subcellularLocation>
        <location evidence="5">Mitochondrion matrix</location>
    </subcellularLocation>
</comment>
<accession>A0ABR0T105</accession>
<keyword evidence="4 5" id="KW-0012">Acyltransferase</keyword>
<dbReference type="InterPro" id="IPR015422">
    <property type="entry name" value="PyrdxlP-dep_Trfase_small"/>
</dbReference>
<dbReference type="PANTHER" id="PTHR13693:SF102">
    <property type="entry name" value="2-AMINO-3-KETOBUTYRATE COENZYME A LIGASE, MITOCHONDRIAL"/>
    <property type="match status" value="1"/>
</dbReference>
<feature type="domain" description="Aminotransferase class I/classII large" evidence="6">
    <location>
        <begin position="89"/>
        <end position="441"/>
    </location>
</feature>
<evidence type="ECO:0000256" key="4">
    <source>
        <dbReference type="ARBA" id="ARBA00023315"/>
    </source>
</evidence>